<dbReference type="PANTHER" id="PTHR43775">
    <property type="entry name" value="FATTY ACID SYNTHASE"/>
    <property type="match status" value="1"/>
</dbReference>
<dbReference type="STRING" id="1223523.H340_29751"/>
<feature type="domain" description="Carrier" evidence="6">
    <location>
        <begin position="918"/>
        <end position="995"/>
    </location>
</feature>
<dbReference type="InterPro" id="IPR049900">
    <property type="entry name" value="PKS_mFAS_DH"/>
</dbReference>
<dbReference type="InterPro" id="IPR057326">
    <property type="entry name" value="KR_dom"/>
</dbReference>
<dbReference type="GO" id="GO:0016491">
    <property type="term" value="F:oxidoreductase activity"/>
    <property type="evidence" value="ECO:0007669"/>
    <property type="project" value="InterPro"/>
</dbReference>
<dbReference type="PROSITE" id="PS52019">
    <property type="entry name" value="PKS_MFAS_DH"/>
    <property type="match status" value="1"/>
</dbReference>
<feature type="region of interest" description="C-terminal hotdog fold" evidence="5">
    <location>
        <begin position="1"/>
        <end position="124"/>
    </location>
</feature>
<dbReference type="InterPro" id="IPR049551">
    <property type="entry name" value="PKS_DH_C"/>
</dbReference>
<dbReference type="PROSITE" id="PS50075">
    <property type="entry name" value="CARRIER"/>
    <property type="match status" value="1"/>
</dbReference>
<dbReference type="InterPro" id="IPR013154">
    <property type="entry name" value="ADH-like_N"/>
</dbReference>
<dbReference type="InterPro" id="IPR020843">
    <property type="entry name" value="ER"/>
</dbReference>
<dbReference type="eggNOG" id="COG0604">
    <property type="taxonomic scope" value="Bacteria"/>
</dbReference>
<dbReference type="InterPro" id="IPR050091">
    <property type="entry name" value="PKS_NRPS_Biosynth_Enz"/>
</dbReference>
<keyword evidence="3" id="KW-0808">Transferase</keyword>
<dbReference type="InterPro" id="IPR020806">
    <property type="entry name" value="PKS_PP-bd"/>
</dbReference>
<evidence type="ECO:0000313" key="8">
    <source>
        <dbReference type="EMBL" id="EME96786.1"/>
    </source>
</evidence>
<dbReference type="SMART" id="SM01294">
    <property type="entry name" value="PKS_PP_betabranch"/>
    <property type="match status" value="1"/>
</dbReference>
<evidence type="ECO:0000256" key="1">
    <source>
        <dbReference type="ARBA" id="ARBA00022450"/>
    </source>
</evidence>
<dbReference type="Pfam" id="PF00550">
    <property type="entry name" value="PP-binding"/>
    <property type="match status" value="1"/>
</dbReference>
<dbReference type="Gene3D" id="3.10.129.110">
    <property type="entry name" value="Polyketide synthase dehydratase"/>
    <property type="match status" value="1"/>
</dbReference>
<organism evidence="8 9">
    <name type="scientific">Streptomyces mobaraensis (strain ATCC 29032 / DSM 40847 / JCM 4168 / NBRC 13819 / NCIMB 11159 / IPCR 16-22)</name>
    <dbReference type="NCBI Taxonomy" id="1223523"/>
    <lineage>
        <taxon>Bacteria</taxon>
        <taxon>Bacillati</taxon>
        <taxon>Actinomycetota</taxon>
        <taxon>Actinomycetes</taxon>
        <taxon>Kitasatosporales</taxon>
        <taxon>Streptomycetaceae</taxon>
        <taxon>Streptomyces</taxon>
    </lineage>
</organism>
<dbReference type="InterPro" id="IPR009081">
    <property type="entry name" value="PP-bd_ACP"/>
</dbReference>
<dbReference type="PROSITE" id="PS00012">
    <property type="entry name" value="PHOSPHOPANTETHEINE"/>
    <property type="match status" value="1"/>
</dbReference>
<dbReference type="Gene3D" id="3.40.50.11460">
    <property type="match status" value="1"/>
</dbReference>
<dbReference type="GO" id="GO:0031177">
    <property type="term" value="F:phosphopantetheine binding"/>
    <property type="evidence" value="ECO:0007669"/>
    <property type="project" value="InterPro"/>
</dbReference>
<keyword evidence="4" id="KW-0511">Multifunctional enzyme</keyword>
<evidence type="ECO:0000313" key="9">
    <source>
        <dbReference type="Proteomes" id="UP000011740"/>
    </source>
</evidence>
<name>M3BYP2_STRM1</name>
<dbReference type="Gene3D" id="3.90.180.10">
    <property type="entry name" value="Medium-chain alcohol dehydrogenases, catalytic domain"/>
    <property type="match status" value="1"/>
</dbReference>
<dbReference type="FunFam" id="3.90.180.10:FF:000032">
    <property type="entry name" value="Probable polyketide synthase pks1"/>
    <property type="match status" value="1"/>
</dbReference>
<dbReference type="Pfam" id="PF13602">
    <property type="entry name" value="ADH_zinc_N_2"/>
    <property type="match status" value="1"/>
</dbReference>
<dbReference type="GO" id="GO:0004312">
    <property type="term" value="F:fatty acid synthase activity"/>
    <property type="evidence" value="ECO:0007669"/>
    <property type="project" value="TreeGrafter"/>
</dbReference>
<feature type="region of interest" description="N-terminal hotdog fold" evidence="5">
    <location>
        <position position="1"/>
    </location>
</feature>
<proteinExistence type="predicted"/>
<dbReference type="FunFam" id="1.10.1200.10:FF:000007">
    <property type="entry name" value="Probable polyketide synthase pks17"/>
    <property type="match status" value="1"/>
</dbReference>
<dbReference type="Pfam" id="PF08240">
    <property type="entry name" value="ADH_N"/>
    <property type="match status" value="1"/>
</dbReference>
<accession>M3BYP2</accession>
<evidence type="ECO:0000259" key="6">
    <source>
        <dbReference type="PROSITE" id="PS50075"/>
    </source>
</evidence>
<feature type="domain" description="PKS/mFAS DH" evidence="7">
    <location>
        <begin position="1"/>
        <end position="124"/>
    </location>
</feature>
<dbReference type="SMART" id="SM00829">
    <property type="entry name" value="PKS_ER"/>
    <property type="match status" value="1"/>
</dbReference>
<dbReference type="Pfam" id="PF08659">
    <property type="entry name" value="KR"/>
    <property type="match status" value="1"/>
</dbReference>
<evidence type="ECO:0000259" key="7">
    <source>
        <dbReference type="PROSITE" id="PS52019"/>
    </source>
</evidence>
<evidence type="ECO:0000256" key="3">
    <source>
        <dbReference type="ARBA" id="ARBA00022679"/>
    </source>
</evidence>
<dbReference type="InterPro" id="IPR036736">
    <property type="entry name" value="ACP-like_sf"/>
</dbReference>
<dbReference type="InterPro" id="IPR006162">
    <property type="entry name" value="Ppantetheine_attach_site"/>
</dbReference>
<protein>
    <submittedName>
        <fullName evidence="8">Beta-ketoacyl synthase</fullName>
    </submittedName>
</protein>
<dbReference type="SUPFAM" id="SSF50129">
    <property type="entry name" value="GroES-like"/>
    <property type="match status" value="1"/>
</dbReference>
<dbReference type="eggNOG" id="COG0236">
    <property type="taxonomic scope" value="Bacteria"/>
</dbReference>
<evidence type="ECO:0000256" key="2">
    <source>
        <dbReference type="ARBA" id="ARBA00022553"/>
    </source>
</evidence>
<dbReference type="Gene3D" id="3.40.50.720">
    <property type="entry name" value="NAD(P)-binding Rossmann-like Domain"/>
    <property type="match status" value="1"/>
</dbReference>
<dbReference type="InterPro" id="IPR055123">
    <property type="entry name" value="SpnB-like_Rossmann"/>
</dbReference>
<dbReference type="SMART" id="SM00822">
    <property type="entry name" value="PKS_KR"/>
    <property type="match status" value="1"/>
</dbReference>
<dbReference type="Pfam" id="PF22953">
    <property type="entry name" value="SpnB_Rossmann"/>
    <property type="match status" value="1"/>
</dbReference>
<dbReference type="Pfam" id="PF14765">
    <property type="entry name" value="PS-DH"/>
    <property type="match status" value="1"/>
</dbReference>
<dbReference type="CDD" id="cd08956">
    <property type="entry name" value="KR_3_FAS_SDR_x"/>
    <property type="match status" value="1"/>
</dbReference>
<dbReference type="RefSeq" id="WP_004954439.1">
    <property type="nucleotide sequence ID" value="NZ_AORZ01000172.1"/>
</dbReference>
<evidence type="ECO:0000256" key="5">
    <source>
        <dbReference type="PROSITE-ProRule" id="PRU01363"/>
    </source>
</evidence>
<dbReference type="AlphaFoldDB" id="M3BYP2"/>
<dbReference type="CDD" id="cd05195">
    <property type="entry name" value="enoyl_red"/>
    <property type="match status" value="1"/>
</dbReference>
<dbReference type="PATRIC" id="fig|1223523.3.peg.6040"/>
<dbReference type="InterPro" id="IPR011032">
    <property type="entry name" value="GroES-like_sf"/>
</dbReference>
<dbReference type="SUPFAM" id="SSF51735">
    <property type="entry name" value="NAD(P)-binding Rossmann-fold domains"/>
    <property type="match status" value="3"/>
</dbReference>
<dbReference type="InterPro" id="IPR013968">
    <property type="entry name" value="PKS_KR"/>
</dbReference>
<comment type="caution">
    <text evidence="5">Lacks conserved residue(s) required for the propagation of feature annotation.</text>
</comment>
<dbReference type="InterPro" id="IPR036291">
    <property type="entry name" value="NAD(P)-bd_dom_sf"/>
</dbReference>
<gene>
    <name evidence="8" type="ORF">H340_29751</name>
</gene>
<evidence type="ECO:0000256" key="4">
    <source>
        <dbReference type="ARBA" id="ARBA00023268"/>
    </source>
</evidence>
<dbReference type="InterPro" id="IPR042104">
    <property type="entry name" value="PKS_dehydratase_sf"/>
</dbReference>
<feature type="non-terminal residue" evidence="8">
    <location>
        <position position="1"/>
    </location>
</feature>
<dbReference type="Proteomes" id="UP000011740">
    <property type="component" value="Unassembled WGS sequence"/>
</dbReference>
<dbReference type="SMART" id="SM00823">
    <property type="entry name" value="PKS_PP"/>
    <property type="match status" value="1"/>
</dbReference>
<sequence>YGPAFQGLRSVWRDGDDLLAEVALPEAAGSPDGYGIHPALLDAALHPLLAARFPDGGRDEVHVPYAWNGVSLWAVGATTVRVRLSPVEGGIEQGARVTVTDTTGGPVLSVDAMRTRAVQASQLSALQQRDVHGLFTVEWTPIPAPEQEVPDGAGWVTLDEGVTPGDVVRSGDAAPWAVVAPVDAGGDGLRTAEQVLSLVQEFLAAPRLAESRLLLVTRGAVATEDDSDIDPAAASVWGLVRSAQSEHPGRFVLVDTDGDDLPLAALRYAVEELGEPQLALRDGRFSVPRLTRVRRQAALVAPPGEPAWRLRMGAGGSLEDLTAVPCPEVLEPLEPGRVRVSMSAAGINFRDVLVALGMVPAYGAMGGEGAGVVTEVAPDVTHVAVGDQVMGVFEGAFGSVAVADARMVVPVPSGWGVLEAAGAPVAFLTAWYGLVELARVRPGESVLVHAATGGVGMAAVRIARHLGAEVFATASPAKHGVLEEMGIDAEHRASSRDVDFEERIRRATGGRGVDVVLNSLTGEFIEASLRLLREGGRFLEMGKTDLRDPGEVAEQYPGVTYHLYDLVTDAGPDRIGRMFERLVELFTSDRLKPLPVRSWPLDKAREAFRFMSQAKHTGKLVLEIPPALDPEGTVVITGGTGALGRLVAEHLVREWGVRRLLLAGRRGPEAPGAVELVEHLRGLGAVVSVVAVDVSDAQAVAELVGKTDPAHPLTGVVHAAGVLDDAVVTAQTRESLARVWSAKAAAAANLHEVTRDLRLGAFVVFSSAAATLGSPGQANYAAANAYCDALMRHRRAAGLSGLSVGWGLWETSGDGMTGGLGDTDVARMARIGVKAMSSEHGLALLDAAHHHGRPHAVGLDLDLRTLATHPVDTRPTLLRGLAAPAPATTGRPTATATATAGARPADLASRLAALPPVERHHTLVGLIREQAATVLGHHTDSLTTGSTFKELGFDSLTAVELRNRLSAATGLRLSAGLVFDYPDADTLAEHLDGRLAPDGGTPTGQEATDSVLRDMAKLEHTLSSALVEHLDADAVTARLESLLAKWRASGAASGAAPDSGSAKEQLQVATTDQVLDFIDKELGL</sequence>
<dbReference type="GO" id="GO:0017000">
    <property type="term" value="P:antibiotic biosynthetic process"/>
    <property type="evidence" value="ECO:0007669"/>
    <property type="project" value="UniProtKB-ARBA"/>
</dbReference>
<dbReference type="GO" id="GO:0006633">
    <property type="term" value="P:fatty acid biosynthetic process"/>
    <property type="evidence" value="ECO:0007669"/>
    <property type="project" value="TreeGrafter"/>
</dbReference>
<keyword evidence="1" id="KW-0596">Phosphopantetheine</keyword>
<reference evidence="8 9" key="1">
    <citation type="journal article" date="2013" name="Genome Announc.">
        <title>Whole-Genome Shotgun Assembly and Analysis of the Genome of Streptomyces mobaraensis DSM 40847, a Strain for Industrial Production of Microbial Transglutaminase.</title>
        <authorList>
            <person name="Yang H."/>
            <person name="He T."/>
            <person name="Wu W."/>
            <person name="Zhu W."/>
            <person name="Lu B."/>
            <person name="Sun W."/>
        </authorList>
    </citation>
    <scope>NUCLEOTIDE SEQUENCE [LARGE SCALE GENOMIC DNA]</scope>
    <source>
        <strain evidence="8 9">DSM 40847</strain>
    </source>
</reference>
<dbReference type="SUPFAM" id="SSF47336">
    <property type="entry name" value="ACP-like"/>
    <property type="match status" value="1"/>
</dbReference>
<dbReference type="PANTHER" id="PTHR43775:SF51">
    <property type="entry name" value="INACTIVE PHENOLPHTHIOCEROL SYNTHESIS POLYKETIDE SYNTHASE TYPE I PKS1-RELATED"/>
    <property type="match status" value="1"/>
</dbReference>
<dbReference type="FunFam" id="3.40.50.720:FF:000209">
    <property type="entry name" value="Polyketide synthase Pks12"/>
    <property type="match status" value="1"/>
</dbReference>
<dbReference type="Gene3D" id="1.10.1200.10">
    <property type="entry name" value="ACP-like"/>
    <property type="match status" value="1"/>
</dbReference>
<keyword evidence="2" id="KW-0597">Phosphoprotein</keyword>
<comment type="caution">
    <text evidence="8">The sequence shown here is derived from an EMBL/GenBank/DDBJ whole genome shotgun (WGS) entry which is preliminary data.</text>
</comment>
<dbReference type="EMBL" id="AORZ01000172">
    <property type="protein sequence ID" value="EME96786.1"/>
    <property type="molecule type" value="Genomic_DNA"/>
</dbReference>